<dbReference type="PANTHER" id="PTHR34001">
    <property type="entry name" value="BLL7405 PROTEIN"/>
    <property type="match status" value="1"/>
</dbReference>
<evidence type="ECO:0000256" key="6">
    <source>
        <dbReference type="SAM" id="SignalP"/>
    </source>
</evidence>
<gene>
    <name evidence="8" type="ORF">ACFFP0_21155</name>
</gene>
<dbReference type="Pfam" id="PF13505">
    <property type="entry name" value="OMP_b-brl"/>
    <property type="match status" value="1"/>
</dbReference>
<comment type="caution">
    <text evidence="8">The sequence shown here is derived from an EMBL/GenBank/DDBJ whole genome shotgun (WGS) entry which is preliminary data.</text>
</comment>
<keyword evidence="4" id="KW-0998">Cell outer membrane</keyword>
<feature type="signal peptide" evidence="6">
    <location>
        <begin position="1"/>
        <end position="21"/>
    </location>
</feature>
<dbReference type="Proteomes" id="UP001589692">
    <property type="component" value="Unassembled WGS sequence"/>
</dbReference>
<keyword evidence="3" id="KW-0472">Membrane</keyword>
<evidence type="ECO:0000259" key="7">
    <source>
        <dbReference type="Pfam" id="PF13505"/>
    </source>
</evidence>
<dbReference type="EMBL" id="JBHMAA010000024">
    <property type="protein sequence ID" value="MFB9951364.1"/>
    <property type="molecule type" value="Genomic_DNA"/>
</dbReference>
<dbReference type="Gene3D" id="2.40.160.20">
    <property type="match status" value="1"/>
</dbReference>
<keyword evidence="2 6" id="KW-0732">Signal</keyword>
<dbReference type="InterPro" id="IPR027385">
    <property type="entry name" value="Beta-barrel_OMP"/>
</dbReference>
<dbReference type="InterPro" id="IPR051692">
    <property type="entry name" value="OMP-like"/>
</dbReference>
<proteinExistence type="inferred from homology"/>
<keyword evidence="9" id="KW-1185">Reference proteome</keyword>
<accession>A0ABV6AL63</accession>
<evidence type="ECO:0000313" key="9">
    <source>
        <dbReference type="Proteomes" id="UP001589692"/>
    </source>
</evidence>
<comment type="subcellular location">
    <subcellularLocation>
        <location evidence="1">Cell outer membrane</location>
    </subcellularLocation>
</comment>
<evidence type="ECO:0000256" key="3">
    <source>
        <dbReference type="ARBA" id="ARBA00023136"/>
    </source>
</evidence>
<sequence length="212" mass="22209">MRALFILAASAAMTASSVVFAADAVPQVPAAPEAVETPVSFTWSGPYAGLHGGYAWGEGDATTAGGGGSDSFDGGRFGGFVGYNWQFSNGFVAGVEGDLNYDWNENSYTGGFDMDTGFSGGVRARVGYAFDRALLYAAGGWTMTNISVDGSGVNDDDTLNGWTVGAGLDYAFTDNVFGRIEYRYNDYGDGSLAGFDTDFNQHVINVGIGVKF</sequence>
<evidence type="ECO:0000313" key="8">
    <source>
        <dbReference type="EMBL" id="MFB9951364.1"/>
    </source>
</evidence>
<dbReference type="SUPFAM" id="SSF56925">
    <property type="entry name" value="OMPA-like"/>
    <property type="match status" value="1"/>
</dbReference>
<comment type="similarity">
    <text evidence="5">Belongs to the Omp25/RopB family.</text>
</comment>
<evidence type="ECO:0000256" key="2">
    <source>
        <dbReference type="ARBA" id="ARBA00022729"/>
    </source>
</evidence>
<organism evidence="8 9">
    <name type="scientific">Rhizobium puerariae</name>
    <dbReference type="NCBI Taxonomy" id="1585791"/>
    <lineage>
        <taxon>Bacteria</taxon>
        <taxon>Pseudomonadati</taxon>
        <taxon>Pseudomonadota</taxon>
        <taxon>Alphaproteobacteria</taxon>
        <taxon>Hyphomicrobiales</taxon>
        <taxon>Rhizobiaceae</taxon>
        <taxon>Rhizobium/Agrobacterium group</taxon>
        <taxon>Rhizobium</taxon>
    </lineage>
</organism>
<feature type="domain" description="Outer membrane protein beta-barrel" evidence="7">
    <location>
        <begin position="40"/>
        <end position="212"/>
    </location>
</feature>
<dbReference type="InterPro" id="IPR011250">
    <property type="entry name" value="OMP/PagP_B-barrel"/>
</dbReference>
<name>A0ABV6AL63_9HYPH</name>
<evidence type="ECO:0000256" key="4">
    <source>
        <dbReference type="ARBA" id="ARBA00023237"/>
    </source>
</evidence>
<evidence type="ECO:0000256" key="1">
    <source>
        <dbReference type="ARBA" id="ARBA00004442"/>
    </source>
</evidence>
<feature type="chain" id="PRO_5046044308" evidence="6">
    <location>
        <begin position="22"/>
        <end position="212"/>
    </location>
</feature>
<reference evidence="8 9" key="1">
    <citation type="submission" date="2024-09" db="EMBL/GenBank/DDBJ databases">
        <authorList>
            <person name="Sun Q."/>
            <person name="Mori K."/>
        </authorList>
    </citation>
    <scope>NUCLEOTIDE SEQUENCE [LARGE SCALE GENOMIC DNA]</scope>
    <source>
        <strain evidence="8 9">TBRC 4938</strain>
    </source>
</reference>
<evidence type="ECO:0000256" key="5">
    <source>
        <dbReference type="ARBA" id="ARBA00038306"/>
    </source>
</evidence>
<dbReference type="RefSeq" id="WP_377264173.1">
    <property type="nucleotide sequence ID" value="NZ_JBHMAA010000024.1"/>
</dbReference>
<protein>
    <submittedName>
        <fullName evidence="8">Outer membrane protein</fullName>
    </submittedName>
</protein>
<dbReference type="PANTHER" id="PTHR34001:SF3">
    <property type="entry name" value="BLL7405 PROTEIN"/>
    <property type="match status" value="1"/>
</dbReference>